<feature type="transmembrane region" description="Helical" evidence="1">
    <location>
        <begin position="21"/>
        <end position="45"/>
    </location>
</feature>
<name>A0ABP4VP81_9ACTN</name>
<keyword evidence="3" id="KW-1185">Reference proteome</keyword>
<comment type="caution">
    <text evidence="2">The sequence shown here is derived from an EMBL/GenBank/DDBJ whole genome shotgun (WGS) entry which is preliminary data.</text>
</comment>
<dbReference type="EMBL" id="BAAALR010000144">
    <property type="protein sequence ID" value="GAA1730748.1"/>
    <property type="molecule type" value="Genomic_DNA"/>
</dbReference>
<organism evidence="2 3">
    <name type="scientific">Streptomyces yatensis</name>
    <dbReference type="NCBI Taxonomy" id="155177"/>
    <lineage>
        <taxon>Bacteria</taxon>
        <taxon>Bacillati</taxon>
        <taxon>Actinomycetota</taxon>
        <taxon>Actinomycetes</taxon>
        <taxon>Kitasatosporales</taxon>
        <taxon>Streptomycetaceae</taxon>
        <taxon>Streptomyces</taxon>
        <taxon>Streptomyces violaceusniger group</taxon>
    </lineage>
</organism>
<sequence length="50" mass="5645">MLGTSLRRARRAVWLLVRCRVLVFVFAVFGFVVFGFVVFGCGFGFPCSPR</sequence>
<evidence type="ECO:0000313" key="3">
    <source>
        <dbReference type="Proteomes" id="UP001499947"/>
    </source>
</evidence>
<reference evidence="3" key="1">
    <citation type="journal article" date="2019" name="Int. J. Syst. Evol. Microbiol.">
        <title>The Global Catalogue of Microorganisms (GCM) 10K type strain sequencing project: providing services to taxonomists for standard genome sequencing and annotation.</title>
        <authorList>
            <consortium name="The Broad Institute Genomics Platform"/>
            <consortium name="The Broad Institute Genome Sequencing Center for Infectious Disease"/>
            <person name="Wu L."/>
            <person name="Ma J."/>
        </authorList>
    </citation>
    <scope>NUCLEOTIDE SEQUENCE [LARGE SCALE GENOMIC DNA]</scope>
    <source>
        <strain evidence="3">JCM 13244</strain>
    </source>
</reference>
<evidence type="ECO:0000256" key="1">
    <source>
        <dbReference type="SAM" id="Phobius"/>
    </source>
</evidence>
<keyword evidence="1" id="KW-1133">Transmembrane helix</keyword>
<keyword evidence="1" id="KW-0472">Membrane</keyword>
<accession>A0ABP4VP81</accession>
<keyword evidence="1" id="KW-0812">Transmembrane</keyword>
<evidence type="ECO:0000313" key="2">
    <source>
        <dbReference type="EMBL" id="GAA1730748.1"/>
    </source>
</evidence>
<dbReference type="Proteomes" id="UP001499947">
    <property type="component" value="Unassembled WGS sequence"/>
</dbReference>
<protein>
    <submittedName>
        <fullName evidence="2">Uncharacterized protein</fullName>
    </submittedName>
</protein>
<gene>
    <name evidence="2" type="ORF">GCM10009680_84580</name>
</gene>
<proteinExistence type="predicted"/>